<name>A0ABT5VLD1_9BACI</name>
<proteinExistence type="predicted"/>
<organism evidence="1 2">
    <name type="scientific">Alkalihalobacterium chitinilyticum</name>
    <dbReference type="NCBI Taxonomy" id="2980103"/>
    <lineage>
        <taxon>Bacteria</taxon>
        <taxon>Bacillati</taxon>
        <taxon>Bacillota</taxon>
        <taxon>Bacilli</taxon>
        <taxon>Bacillales</taxon>
        <taxon>Bacillaceae</taxon>
        <taxon>Alkalihalobacterium</taxon>
    </lineage>
</organism>
<dbReference type="EMBL" id="JAOTPO010000030">
    <property type="protein sequence ID" value="MDE5416260.1"/>
    <property type="molecule type" value="Genomic_DNA"/>
</dbReference>
<gene>
    <name evidence="1" type="ORF">N7Z68_23445</name>
</gene>
<dbReference type="RefSeq" id="WP_275120851.1">
    <property type="nucleotide sequence ID" value="NZ_JAOTPO010000030.1"/>
</dbReference>
<dbReference type="Gene3D" id="3.40.50.620">
    <property type="entry name" value="HUPs"/>
    <property type="match status" value="1"/>
</dbReference>
<dbReference type="InterPro" id="IPR014729">
    <property type="entry name" value="Rossmann-like_a/b/a_fold"/>
</dbReference>
<reference evidence="1" key="1">
    <citation type="submission" date="2024-05" db="EMBL/GenBank/DDBJ databases">
        <title>Alkalihalobacillus sp. strain MEB203 novel alkaliphilic bacterium from Lonar Lake, India.</title>
        <authorList>
            <person name="Joshi A."/>
            <person name="Thite S."/>
            <person name="Mengade P."/>
        </authorList>
    </citation>
    <scope>NUCLEOTIDE SEQUENCE</scope>
    <source>
        <strain evidence="1">MEB 203</strain>
    </source>
</reference>
<comment type="caution">
    <text evidence="1">The sequence shown here is derived from an EMBL/GenBank/DDBJ whole genome shotgun (WGS) entry which is preliminary data.</text>
</comment>
<evidence type="ECO:0000313" key="2">
    <source>
        <dbReference type="Proteomes" id="UP001148125"/>
    </source>
</evidence>
<dbReference type="PANTHER" id="PTHR45569">
    <property type="entry name" value="SENSOR PROTEIN KDPD"/>
    <property type="match status" value="1"/>
</dbReference>
<dbReference type="PANTHER" id="PTHR45569:SF1">
    <property type="entry name" value="SENSOR PROTEIN KDPD"/>
    <property type="match status" value="1"/>
</dbReference>
<dbReference type="InterPro" id="IPR052023">
    <property type="entry name" value="Histidine_kinase_KdpD"/>
</dbReference>
<accession>A0ABT5VLD1</accession>
<dbReference type="Proteomes" id="UP001148125">
    <property type="component" value="Unassembled WGS sequence"/>
</dbReference>
<protein>
    <submittedName>
        <fullName evidence="1">Universal stress protein</fullName>
    </submittedName>
</protein>
<sequence>MLKETILVCISHPIHAEKLIQRGKALAKAFDGECLVLSVDTKAYDKLNFSQLQTKYLFESLAKKYEVKLITRNTDAKNIASAIAETALEKNVTQIVIGQSIQTKVQLWTKEPIINNLLKKITGIDIHIVEVNRDFYYEGDSYERGNHAHLIEEDGHYILSFDSLTNDHLKGIFFKEHSTDFSNGFFVIAEPTELKVIRIHEGIAQKDEVLANTKI</sequence>
<keyword evidence="2" id="KW-1185">Reference proteome</keyword>
<dbReference type="SUPFAM" id="SSF52402">
    <property type="entry name" value="Adenine nucleotide alpha hydrolases-like"/>
    <property type="match status" value="1"/>
</dbReference>
<evidence type="ECO:0000313" key="1">
    <source>
        <dbReference type="EMBL" id="MDE5416260.1"/>
    </source>
</evidence>